<dbReference type="InterPro" id="IPR032675">
    <property type="entry name" value="LRR_dom_sf"/>
</dbReference>
<gene>
    <name evidence="2" type="ORF">DTER00134_LOCUS22041</name>
</gene>
<dbReference type="AlphaFoldDB" id="A0A7S3R9P7"/>
<dbReference type="Gene3D" id="3.80.10.10">
    <property type="entry name" value="Ribonuclease Inhibitor"/>
    <property type="match status" value="1"/>
</dbReference>
<evidence type="ECO:0008006" key="3">
    <source>
        <dbReference type="Google" id="ProtNLM"/>
    </source>
</evidence>
<organism evidence="2">
    <name type="scientific">Dunaliella tertiolecta</name>
    <name type="common">Green alga</name>
    <dbReference type="NCBI Taxonomy" id="3047"/>
    <lineage>
        <taxon>Eukaryota</taxon>
        <taxon>Viridiplantae</taxon>
        <taxon>Chlorophyta</taxon>
        <taxon>core chlorophytes</taxon>
        <taxon>Chlorophyceae</taxon>
        <taxon>CS clade</taxon>
        <taxon>Chlamydomonadales</taxon>
        <taxon>Dunaliellaceae</taxon>
        <taxon>Dunaliella</taxon>
    </lineage>
</organism>
<accession>A0A7S3R9P7</accession>
<dbReference type="EMBL" id="HBIP01036288">
    <property type="protein sequence ID" value="CAE0506965.1"/>
    <property type="molecule type" value="Transcribed_RNA"/>
</dbReference>
<reference evidence="2" key="1">
    <citation type="submission" date="2021-01" db="EMBL/GenBank/DDBJ databases">
        <authorList>
            <person name="Corre E."/>
            <person name="Pelletier E."/>
            <person name="Niang G."/>
            <person name="Scheremetjew M."/>
            <person name="Finn R."/>
            <person name="Kale V."/>
            <person name="Holt S."/>
            <person name="Cochrane G."/>
            <person name="Meng A."/>
            <person name="Brown T."/>
            <person name="Cohen L."/>
        </authorList>
    </citation>
    <scope>NUCLEOTIDE SEQUENCE</scope>
    <source>
        <strain evidence="2">CCMP1320</strain>
    </source>
</reference>
<protein>
    <recommendedName>
        <fullName evidence="3">F-box domain-containing protein</fullName>
    </recommendedName>
</protein>
<sequence>MAEIGQAGCKRACLQRGDLANPLREKTQFLDLPDDILGLVFEHLAAHNPEDCCSFFRSCKVIAKSPSILAQAPPPLVRVLALRLPCDDDYPATGLQALLSYPSPKLNKIAVVSTCTCWPSIFGRLPSLLRECQCVGAYEGMPGDSKEQMEKVLELLRGVKSLSIRSPTFAFDDDLQEPGPTKGQAESLAAAICTTLPNLKSLSIEHHGDESAGVPVLLSAMASNPAQPVKLKDLDLPYLSPVSAQLLKSIACHSVKSIFLMTMHPNQVQTRALQACTRMHVGFLPGSDGSLATSWRLPSLTHLSIHYLPISEVPFLLQADLPSLSCCVLMVYPDTDDNTFFSPQDVTRLKKQLRALRTLGVEFKLGRPGQWQWRMARGSQKLELGGSLETLVCRQQEVRDTFSGCPEPVALVGTLEGEEALLSEMGL</sequence>
<dbReference type="SUPFAM" id="SSF52047">
    <property type="entry name" value="RNI-like"/>
    <property type="match status" value="1"/>
</dbReference>
<name>A0A7S3R9P7_DUNTE</name>
<evidence type="ECO:0000256" key="1">
    <source>
        <dbReference type="ARBA" id="ARBA00004430"/>
    </source>
</evidence>
<comment type="subcellular location">
    <subcellularLocation>
        <location evidence="1">Cytoplasm</location>
        <location evidence="1">Cytoskeleton</location>
        <location evidence="1">Cilium axoneme</location>
    </subcellularLocation>
</comment>
<evidence type="ECO:0000313" key="2">
    <source>
        <dbReference type="EMBL" id="CAE0506965.1"/>
    </source>
</evidence>
<proteinExistence type="predicted"/>
<dbReference type="GO" id="GO:0005930">
    <property type="term" value="C:axoneme"/>
    <property type="evidence" value="ECO:0007669"/>
    <property type="project" value="UniProtKB-SubCell"/>
</dbReference>